<name>A0A5C3LGW8_9AGAR</name>
<evidence type="ECO:0000313" key="2">
    <source>
        <dbReference type="Proteomes" id="UP000308652"/>
    </source>
</evidence>
<organism evidence="1 2">
    <name type="scientific">Crucibulum laeve</name>
    <dbReference type="NCBI Taxonomy" id="68775"/>
    <lineage>
        <taxon>Eukaryota</taxon>
        <taxon>Fungi</taxon>
        <taxon>Dikarya</taxon>
        <taxon>Basidiomycota</taxon>
        <taxon>Agaricomycotina</taxon>
        <taxon>Agaricomycetes</taxon>
        <taxon>Agaricomycetidae</taxon>
        <taxon>Agaricales</taxon>
        <taxon>Agaricineae</taxon>
        <taxon>Nidulariaceae</taxon>
        <taxon>Crucibulum</taxon>
    </lineage>
</organism>
<keyword evidence="2" id="KW-1185">Reference proteome</keyword>
<dbReference type="OrthoDB" id="37659at2759"/>
<reference evidence="1 2" key="1">
    <citation type="journal article" date="2019" name="Nat. Ecol. Evol.">
        <title>Megaphylogeny resolves global patterns of mushroom evolution.</title>
        <authorList>
            <person name="Varga T."/>
            <person name="Krizsan K."/>
            <person name="Foldi C."/>
            <person name="Dima B."/>
            <person name="Sanchez-Garcia M."/>
            <person name="Sanchez-Ramirez S."/>
            <person name="Szollosi G.J."/>
            <person name="Szarkandi J.G."/>
            <person name="Papp V."/>
            <person name="Albert L."/>
            <person name="Andreopoulos W."/>
            <person name="Angelini C."/>
            <person name="Antonin V."/>
            <person name="Barry K.W."/>
            <person name="Bougher N.L."/>
            <person name="Buchanan P."/>
            <person name="Buyck B."/>
            <person name="Bense V."/>
            <person name="Catcheside P."/>
            <person name="Chovatia M."/>
            <person name="Cooper J."/>
            <person name="Damon W."/>
            <person name="Desjardin D."/>
            <person name="Finy P."/>
            <person name="Geml J."/>
            <person name="Haridas S."/>
            <person name="Hughes K."/>
            <person name="Justo A."/>
            <person name="Karasinski D."/>
            <person name="Kautmanova I."/>
            <person name="Kiss B."/>
            <person name="Kocsube S."/>
            <person name="Kotiranta H."/>
            <person name="LaButti K.M."/>
            <person name="Lechner B.E."/>
            <person name="Liimatainen K."/>
            <person name="Lipzen A."/>
            <person name="Lukacs Z."/>
            <person name="Mihaltcheva S."/>
            <person name="Morgado L.N."/>
            <person name="Niskanen T."/>
            <person name="Noordeloos M.E."/>
            <person name="Ohm R.A."/>
            <person name="Ortiz-Santana B."/>
            <person name="Ovrebo C."/>
            <person name="Racz N."/>
            <person name="Riley R."/>
            <person name="Savchenko A."/>
            <person name="Shiryaev A."/>
            <person name="Soop K."/>
            <person name="Spirin V."/>
            <person name="Szebenyi C."/>
            <person name="Tomsovsky M."/>
            <person name="Tulloss R.E."/>
            <person name="Uehling J."/>
            <person name="Grigoriev I.V."/>
            <person name="Vagvolgyi C."/>
            <person name="Papp T."/>
            <person name="Martin F.M."/>
            <person name="Miettinen O."/>
            <person name="Hibbett D.S."/>
            <person name="Nagy L.G."/>
        </authorList>
    </citation>
    <scope>NUCLEOTIDE SEQUENCE [LARGE SCALE GENOMIC DNA]</scope>
    <source>
        <strain evidence="1 2">CBS 166.37</strain>
    </source>
</reference>
<protein>
    <submittedName>
        <fullName evidence="1">Uncharacterized protein</fullName>
    </submittedName>
</protein>
<proteinExistence type="predicted"/>
<gene>
    <name evidence="1" type="ORF">BDQ12DRAFT_693388</name>
</gene>
<dbReference type="AlphaFoldDB" id="A0A5C3LGW8"/>
<sequence>MAESSCHGLPIIVAHYDLQGHPRLTEHWNLAILASHQTVHIFEVRGNSDSFTYMPELNIASPLNQMSNYRGGCHVGYMPADSVERIREKLRDVPVVKYGSYWDGQIWCMNAIKLLKEEGYIFPKMNEPHVRKELAEDMERWQQAEDTIDERLLARK</sequence>
<dbReference type="EMBL" id="ML213700">
    <property type="protein sequence ID" value="TFK31865.1"/>
    <property type="molecule type" value="Genomic_DNA"/>
</dbReference>
<dbReference type="Proteomes" id="UP000308652">
    <property type="component" value="Unassembled WGS sequence"/>
</dbReference>
<accession>A0A5C3LGW8</accession>
<evidence type="ECO:0000313" key="1">
    <source>
        <dbReference type="EMBL" id="TFK31865.1"/>
    </source>
</evidence>